<organism evidence="2">
    <name type="scientific">viral metagenome</name>
    <dbReference type="NCBI Taxonomy" id="1070528"/>
    <lineage>
        <taxon>unclassified sequences</taxon>
        <taxon>metagenomes</taxon>
        <taxon>organismal metagenomes</taxon>
    </lineage>
</organism>
<feature type="transmembrane region" description="Helical" evidence="1">
    <location>
        <begin position="83"/>
        <end position="100"/>
    </location>
</feature>
<feature type="transmembrane region" description="Helical" evidence="1">
    <location>
        <begin position="135"/>
        <end position="154"/>
    </location>
</feature>
<evidence type="ECO:0000256" key="1">
    <source>
        <dbReference type="SAM" id="Phobius"/>
    </source>
</evidence>
<reference evidence="2" key="1">
    <citation type="journal article" date="2020" name="Nature">
        <title>Giant virus diversity and host interactions through global metagenomics.</title>
        <authorList>
            <person name="Schulz F."/>
            <person name="Roux S."/>
            <person name="Paez-Espino D."/>
            <person name="Jungbluth S."/>
            <person name="Walsh D.A."/>
            <person name="Denef V.J."/>
            <person name="McMahon K.D."/>
            <person name="Konstantinidis K.T."/>
            <person name="Eloe-Fadrosh E.A."/>
            <person name="Kyrpides N.C."/>
            <person name="Woyke T."/>
        </authorList>
    </citation>
    <scope>NUCLEOTIDE SEQUENCE</scope>
    <source>
        <strain evidence="2">GVMAG-M-3300021425-30</strain>
    </source>
</reference>
<sequence>MTLIFLVPISYSLINMNSELTVSRLLLNNNNTKLIVFSIFFALVIFTLEYEKLRKNRFSYYFMYFFGMSCLLFCFFNPKDKCHFIYAIVAFFSIVAWLMTNAKNDLFLTSMLFLQLTCSVVLFNETMSKKNPNVFKEEIIFLLIMFVSYLYIHFKNK</sequence>
<dbReference type="AlphaFoldDB" id="A0A6C0CQT7"/>
<feature type="transmembrane region" description="Helical" evidence="1">
    <location>
        <begin position="58"/>
        <end position="76"/>
    </location>
</feature>
<proteinExistence type="predicted"/>
<keyword evidence="1" id="KW-0812">Transmembrane</keyword>
<accession>A0A6C0CQT7</accession>
<keyword evidence="1" id="KW-1133">Transmembrane helix</keyword>
<keyword evidence="1" id="KW-0472">Membrane</keyword>
<feature type="transmembrane region" description="Helical" evidence="1">
    <location>
        <begin position="106"/>
        <end position="123"/>
    </location>
</feature>
<evidence type="ECO:0000313" key="2">
    <source>
        <dbReference type="EMBL" id="QHT06587.1"/>
    </source>
</evidence>
<feature type="transmembrane region" description="Helical" evidence="1">
    <location>
        <begin position="34"/>
        <end position="52"/>
    </location>
</feature>
<dbReference type="EMBL" id="MN739470">
    <property type="protein sequence ID" value="QHT06587.1"/>
    <property type="molecule type" value="Genomic_DNA"/>
</dbReference>
<name>A0A6C0CQT7_9ZZZZ</name>
<protein>
    <submittedName>
        <fullName evidence="2">Uncharacterized protein</fullName>
    </submittedName>
</protein>